<proteinExistence type="predicted"/>
<gene>
    <name evidence="6" type="ORF">AKO1_006336</name>
</gene>
<dbReference type="GO" id="GO:0008270">
    <property type="term" value="F:zinc ion binding"/>
    <property type="evidence" value="ECO:0007669"/>
    <property type="project" value="UniProtKB-KW"/>
</dbReference>
<dbReference type="PROSITE" id="PS50865">
    <property type="entry name" value="ZF_MYND_2"/>
    <property type="match status" value="1"/>
</dbReference>
<dbReference type="EMBL" id="JAOPGA020000003">
    <property type="protein sequence ID" value="KAL0476306.1"/>
    <property type="molecule type" value="Genomic_DNA"/>
</dbReference>
<name>A0AAW2YGG8_9EUKA</name>
<evidence type="ECO:0000259" key="5">
    <source>
        <dbReference type="PROSITE" id="PS50865"/>
    </source>
</evidence>
<dbReference type="Gene3D" id="6.10.140.2220">
    <property type="match status" value="1"/>
</dbReference>
<evidence type="ECO:0000313" key="7">
    <source>
        <dbReference type="Proteomes" id="UP001431209"/>
    </source>
</evidence>
<dbReference type="Pfam" id="PF01753">
    <property type="entry name" value="zf-MYND"/>
    <property type="match status" value="1"/>
</dbReference>
<sequence>MARISLYLMKNAERSQQAVEGIPLPLPANIYKQLKANKLQVALKHTFMSTCDGQGVMRAFGVRLITQEYTNKYPHASKYKYAVYRAYIAVHSGTLRFGRGQYFAHNETAQLLQMLDTLFMKMNPYSKQEYASVITIPDTFYLNWMHKIKSNGIPHMMEEIQRLFEMLDLLPPLLEYVEVQKSYDHHIASCSNGAYDHIRWPEVLLEQPFHLWAINPGDLIELKMTHPPRTNQYMNTQVWEQHIVPPPPDQGTTEFVNLVAERFDHCYPLRISFQRMWKHQCMYYLHMNQQDMANACHHTSVMLGDAKYKVKNMPAMMAIIERSVYRCVPRLFPCDLSLYLFDRYGLNATLNVLIEGAADVIPYRMIPPLGTFEAFSQMLTRLIELQRNDESYKKVSFDQRFMTAMLQQLIVQVGDRLNYVEALKIILNDAFQSLFEMLSVVWSKLNDSNSGFKNDEEIRLSRYVIWPMFNKQMEKSNNKWDWKGPVNVFVKKDMCSHCDKLGDMMRCSACQNVLYCSKECQVDDWKFHKGACKK</sequence>
<keyword evidence="1" id="KW-0479">Metal-binding</keyword>
<reference evidence="6 7" key="1">
    <citation type="submission" date="2024-03" db="EMBL/GenBank/DDBJ databases">
        <title>The Acrasis kona genome and developmental transcriptomes reveal deep origins of eukaryotic multicellular pathways.</title>
        <authorList>
            <person name="Sheikh S."/>
            <person name="Fu C.-J."/>
            <person name="Brown M.W."/>
            <person name="Baldauf S.L."/>
        </authorList>
    </citation>
    <scope>NUCLEOTIDE SEQUENCE [LARGE SCALE GENOMIC DNA]</scope>
    <source>
        <strain evidence="6 7">ATCC MYA-3509</strain>
    </source>
</reference>
<evidence type="ECO:0000313" key="6">
    <source>
        <dbReference type="EMBL" id="KAL0476306.1"/>
    </source>
</evidence>
<dbReference type="AlphaFoldDB" id="A0AAW2YGG8"/>
<keyword evidence="2 4" id="KW-0863">Zinc-finger</keyword>
<comment type="caution">
    <text evidence="6">The sequence shown here is derived from an EMBL/GenBank/DDBJ whole genome shotgun (WGS) entry which is preliminary data.</text>
</comment>
<evidence type="ECO:0000256" key="3">
    <source>
        <dbReference type="ARBA" id="ARBA00022833"/>
    </source>
</evidence>
<accession>A0AAW2YGG8</accession>
<dbReference type="PROSITE" id="PS01360">
    <property type="entry name" value="ZF_MYND_1"/>
    <property type="match status" value="1"/>
</dbReference>
<dbReference type="Proteomes" id="UP001431209">
    <property type="component" value="Unassembled WGS sequence"/>
</dbReference>
<organism evidence="6 7">
    <name type="scientific">Acrasis kona</name>
    <dbReference type="NCBI Taxonomy" id="1008807"/>
    <lineage>
        <taxon>Eukaryota</taxon>
        <taxon>Discoba</taxon>
        <taxon>Heterolobosea</taxon>
        <taxon>Tetramitia</taxon>
        <taxon>Eutetramitia</taxon>
        <taxon>Acrasidae</taxon>
        <taxon>Acrasis</taxon>
    </lineage>
</organism>
<dbReference type="SUPFAM" id="SSF144232">
    <property type="entry name" value="HIT/MYND zinc finger-like"/>
    <property type="match status" value="1"/>
</dbReference>
<dbReference type="InterPro" id="IPR002893">
    <property type="entry name" value="Znf_MYND"/>
</dbReference>
<keyword evidence="3" id="KW-0862">Zinc</keyword>
<feature type="domain" description="MYND-type" evidence="5">
    <location>
        <begin position="495"/>
        <end position="532"/>
    </location>
</feature>
<evidence type="ECO:0000256" key="4">
    <source>
        <dbReference type="PROSITE-ProRule" id="PRU00134"/>
    </source>
</evidence>
<protein>
    <recommendedName>
        <fullName evidence="5">MYND-type domain-containing protein</fullName>
    </recommendedName>
</protein>
<evidence type="ECO:0000256" key="2">
    <source>
        <dbReference type="ARBA" id="ARBA00022771"/>
    </source>
</evidence>
<evidence type="ECO:0000256" key="1">
    <source>
        <dbReference type="ARBA" id="ARBA00022723"/>
    </source>
</evidence>
<keyword evidence="7" id="KW-1185">Reference proteome</keyword>